<keyword evidence="1" id="KW-0732">Signal</keyword>
<dbReference type="EMBL" id="JADBGF010000001">
    <property type="protein sequence ID" value="MBE1598166.1"/>
    <property type="molecule type" value="Genomic_DNA"/>
</dbReference>
<proteinExistence type="predicted"/>
<name>A0A8I0P1Z9_9ACTN</name>
<comment type="caution">
    <text evidence="2">The sequence shown here is derived from an EMBL/GenBank/DDBJ whole genome shotgun (WGS) entry which is preliminary data.</text>
</comment>
<gene>
    <name evidence="2" type="ORF">H4687_004295</name>
</gene>
<sequence length="54" mass="5414">MRPLLTLVFAVALVGVLASPAAANPPLPLPELGTLVGEGVGVEGPLIQNVSLLK</sequence>
<dbReference type="GeneID" id="86828843"/>
<dbReference type="Proteomes" id="UP000629287">
    <property type="component" value="Unassembled WGS sequence"/>
</dbReference>
<dbReference type="AlphaFoldDB" id="A0A8I0P1Z9"/>
<dbReference type="RefSeq" id="WP_167358618.1">
    <property type="nucleotide sequence ID" value="NZ_JADBGF010000001.1"/>
</dbReference>
<feature type="chain" id="PRO_5034610465" evidence="1">
    <location>
        <begin position="24"/>
        <end position="54"/>
    </location>
</feature>
<feature type="signal peptide" evidence="1">
    <location>
        <begin position="1"/>
        <end position="23"/>
    </location>
</feature>
<evidence type="ECO:0000313" key="2">
    <source>
        <dbReference type="EMBL" id="MBE1598166.1"/>
    </source>
</evidence>
<organism evidence="2 3">
    <name type="scientific">Streptomyces stelliscabiei</name>
    <dbReference type="NCBI Taxonomy" id="146820"/>
    <lineage>
        <taxon>Bacteria</taxon>
        <taxon>Bacillati</taxon>
        <taxon>Actinomycetota</taxon>
        <taxon>Actinomycetes</taxon>
        <taxon>Kitasatosporales</taxon>
        <taxon>Streptomycetaceae</taxon>
        <taxon>Streptomyces</taxon>
    </lineage>
</organism>
<reference evidence="2 3" key="1">
    <citation type="submission" date="2020-10" db="EMBL/GenBank/DDBJ databases">
        <title>Sequencing the genomes of 1000 actinobacteria strains.</title>
        <authorList>
            <person name="Klenk H.-P."/>
        </authorList>
    </citation>
    <scope>NUCLEOTIDE SEQUENCE [LARGE SCALE GENOMIC DNA]</scope>
    <source>
        <strain evidence="2 3">DSM 41803</strain>
    </source>
</reference>
<accession>A0A8I0P1Z9</accession>
<evidence type="ECO:0000313" key="3">
    <source>
        <dbReference type="Proteomes" id="UP000629287"/>
    </source>
</evidence>
<keyword evidence="3" id="KW-1185">Reference proteome</keyword>
<evidence type="ECO:0000256" key="1">
    <source>
        <dbReference type="SAM" id="SignalP"/>
    </source>
</evidence>
<protein>
    <submittedName>
        <fullName evidence="2">Uncharacterized protein</fullName>
    </submittedName>
</protein>